<comment type="caution">
    <text evidence="9">The sequence shown here is derived from an EMBL/GenBank/DDBJ whole genome shotgun (WGS) entry which is preliminary data.</text>
</comment>
<evidence type="ECO:0000256" key="5">
    <source>
        <dbReference type="ARBA" id="ARBA00022989"/>
    </source>
</evidence>
<feature type="transmembrane region" description="Helical" evidence="7">
    <location>
        <begin position="151"/>
        <end position="170"/>
    </location>
</feature>
<keyword evidence="10" id="KW-1185">Reference proteome</keyword>
<dbReference type="SUPFAM" id="SSF103473">
    <property type="entry name" value="MFS general substrate transporter"/>
    <property type="match status" value="1"/>
</dbReference>
<dbReference type="Pfam" id="PF00083">
    <property type="entry name" value="Sugar_tr"/>
    <property type="match status" value="1"/>
</dbReference>
<evidence type="ECO:0000259" key="8">
    <source>
        <dbReference type="PROSITE" id="PS50850"/>
    </source>
</evidence>
<evidence type="ECO:0000256" key="4">
    <source>
        <dbReference type="ARBA" id="ARBA00022692"/>
    </source>
</evidence>
<feature type="transmembrane region" description="Helical" evidence="7">
    <location>
        <begin position="28"/>
        <end position="50"/>
    </location>
</feature>
<dbReference type="CDD" id="cd17391">
    <property type="entry name" value="MFS_MdtG_MDR_like"/>
    <property type="match status" value="1"/>
</dbReference>
<dbReference type="Proteomes" id="UP000051378">
    <property type="component" value="Unassembled WGS sequence"/>
</dbReference>
<dbReference type="PROSITE" id="PS50850">
    <property type="entry name" value="MFS"/>
    <property type="match status" value="1"/>
</dbReference>
<keyword evidence="2" id="KW-0813">Transport</keyword>
<reference evidence="9 10" key="1">
    <citation type="journal article" date="2015" name="Genome Announc.">
        <title>Expanding the biotechnology potential of lactobacilli through comparative genomics of 213 strains and associated genera.</title>
        <authorList>
            <person name="Sun Z."/>
            <person name="Harris H.M."/>
            <person name="McCann A."/>
            <person name="Guo C."/>
            <person name="Argimon S."/>
            <person name="Zhang W."/>
            <person name="Yang X."/>
            <person name="Jeffery I.B."/>
            <person name="Cooney J.C."/>
            <person name="Kagawa T.F."/>
            <person name="Liu W."/>
            <person name="Song Y."/>
            <person name="Salvetti E."/>
            <person name="Wrobel A."/>
            <person name="Rasinkangas P."/>
            <person name="Parkhill J."/>
            <person name="Rea M.C."/>
            <person name="O'Sullivan O."/>
            <person name="Ritari J."/>
            <person name="Douillard F.P."/>
            <person name="Paul Ross R."/>
            <person name="Yang R."/>
            <person name="Briner A.E."/>
            <person name="Felis G.E."/>
            <person name="de Vos W.M."/>
            <person name="Barrangou R."/>
            <person name="Klaenhammer T.R."/>
            <person name="Caufield P.W."/>
            <person name="Cui Y."/>
            <person name="Zhang H."/>
            <person name="O'Toole P.W."/>
        </authorList>
    </citation>
    <scope>NUCLEOTIDE SEQUENCE [LARGE SCALE GENOMIC DNA]</scope>
    <source>
        <strain evidence="9 10">DSM 23037</strain>
    </source>
</reference>
<keyword evidence="6 7" id="KW-0472">Membrane</keyword>
<organism evidence="9 10">
    <name type="scientific">Holzapfeliella floricola DSM 23037 = JCM 16512</name>
    <dbReference type="NCBI Taxonomy" id="1423744"/>
    <lineage>
        <taxon>Bacteria</taxon>
        <taxon>Bacillati</taxon>
        <taxon>Bacillota</taxon>
        <taxon>Bacilli</taxon>
        <taxon>Lactobacillales</taxon>
        <taxon>Lactobacillaceae</taxon>
        <taxon>Holzapfeliella</taxon>
    </lineage>
</organism>
<evidence type="ECO:0000313" key="10">
    <source>
        <dbReference type="Proteomes" id="UP000051378"/>
    </source>
</evidence>
<keyword evidence="4 7" id="KW-0812">Transmembrane</keyword>
<dbReference type="Gene3D" id="1.20.1250.20">
    <property type="entry name" value="MFS general substrate transporter like domains"/>
    <property type="match status" value="2"/>
</dbReference>
<comment type="subcellular location">
    <subcellularLocation>
        <location evidence="1">Cell membrane</location>
        <topology evidence="1">Multi-pass membrane protein</topology>
    </subcellularLocation>
</comment>
<evidence type="ECO:0000256" key="1">
    <source>
        <dbReference type="ARBA" id="ARBA00004651"/>
    </source>
</evidence>
<protein>
    <recommendedName>
        <fullName evidence="8">Major facilitator superfamily (MFS) profile domain-containing protein</fullName>
    </recommendedName>
</protein>
<dbReference type="GO" id="GO:0022857">
    <property type="term" value="F:transmembrane transporter activity"/>
    <property type="evidence" value="ECO:0007669"/>
    <property type="project" value="InterPro"/>
</dbReference>
<dbReference type="InterPro" id="IPR020846">
    <property type="entry name" value="MFS_dom"/>
</dbReference>
<dbReference type="InterPro" id="IPR005828">
    <property type="entry name" value="MFS_sugar_transport-like"/>
</dbReference>
<evidence type="ECO:0000256" key="6">
    <source>
        <dbReference type="ARBA" id="ARBA00023136"/>
    </source>
</evidence>
<accession>A0A0R2DJR6</accession>
<dbReference type="Pfam" id="PF07690">
    <property type="entry name" value="MFS_1"/>
    <property type="match status" value="1"/>
</dbReference>
<evidence type="ECO:0000313" key="9">
    <source>
        <dbReference type="EMBL" id="KRN04318.1"/>
    </source>
</evidence>
<dbReference type="InterPro" id="IPR011701">
    <property type="entry name" value="MFS"/>
</dbReference>
<dbReference type="PANTHER" id="PTHR43414:SF6">
    <property type="entry name" value="MULTIDRUG RESISTANCE PROTEIN MDTG"/>
    <property type="match status" value="1"/>
</dbReference>
<gene>
    <name evidence="9" type="ORF">FC86_GL000416</name>
</gene>
<dbReference type="PANTHER" id="PTHR43414">
    <property type="entry name" value="MULTIDRUG RESISTANCE PROTEIN MDTG"/>
    <property type="match status" value="1"/>
</dbReference>
<sequence length="384" mass="41514">MVGMGFSIIVPFMSLYIDTLGNFSQSQLSFWSGITISSTFLVMALVSPIWGKLADTKGRRLMLLRASLGMSIIIALMGLVSNVQQLVILRLLQGVFSGYVSNANALIATTVPKEKSGQALGTLTTGVVSGTLLGPLFGGVIAQAFSYRVTFFITGTLLFIVFFLTIFLVKEDFKPISQEQRKLNIRKIFQNLPYPKLILGMFVTTLIIQASNNSVNPILSLYVKQLLNNGSAVAIVSGVVAALPGVATLIAAPLFGRLGDKIGTQKILIGGIIFALILYIPQAFVQNVWQLGLLRLLVGFSDAAMLPQVQTLLAKYSPHEVSGRIFSYNQSFQAMGNVAGPLIGSFVSSSLGYPGVFLSTSLLVLVNLIWVTINTRELRHDQSK</sequence>
<proteinExistence type="predicted"/>
<feature type="domain" description="Major facilitator superfamily (MFS) profile" evidence="8">
    <location>
        <begin position="1"/>
        <end position="379"/>
    </location>
</feature>
<name>A0A0R2DJR6_9LACO</name>
<keyword evidence="3" id="KW-1003">Cell membrane</keyword>
<evidence type="ECO:0000256" key="3">
    <source>
        <dbReference type="ARBA" id="ARBA00022475"/>
    </source>
</evidence>
<feature type="transmembrane region" description="Helical" evidence="7">
    <location>
        <begin position="62"/>
        <end position="81"/>
    </location>
</feature>
<evidence type="ECO:0000256" key="2">
    <source>
        <dbReference type="ARBA" id="ARBA00022448"/>
    </source>
</evidence>
<feature type="transmembrane region" description="Helical" evidence="7">
    <location>
        <begin position="191"/>
        <end position="211"/>
    </location>
</feature>
<dbReference type="PATRIC" id="fig|1423744.4.peg.427"/>
<dbReference type="PRINTS" id="PR01035">
    <property type="entry name" value="TCRTETA"/>
</dbReference>
<dbReference type="STRING" id="1423744.FC86_GL000416"/>
<keyword evidence="5 7" id="KW-1133">Transmembrane helix</keyword>
<dbReference type="InterPro" id="IPR001958">
    <property type="entry name" value="Tet-R_TetA/multi-R_MdtG-like"/>
</dbReference>
<dbReference type="InterPro" id="IPR036259">
    <property type="entry name" value="MFS_trans_sf"/>
</dbReference>
<dbReference type="EMBL" id="AYZL01000016">
    <property type="protein sequence ID" value="KRN04318.1"/>
    <property type="molecule type" value="Genomic_DNA"/>
</dbReference>
<feature type="transmembrane region" description="Helical" evidence="7">
    <location>
        <begin position="231"/>
        <end position="255"/>
    </location>
</feature>
<feature type="transmembrane region" description="Helical" evidence="7">
    <location>
        <begin position="351"/>
        <end position="373"/>
    </location>
</feature>
<dbReference type="AlphaFoldDB" id="A0A0R2DJR6"/>
<feature type="transmembrane region" description="Helical" evidence="7">
    <location>
        <begin position="119"/>
        <end position="145"/>
    </location>
</feature>
<feature type="transmembrane region" description="Helical" evidence="7">
    <location>
        <begin position="267"/>
        <end position="285"/>
    </location>
</feature>
<feature type="transmembrane region" description="Helical" evidence="7">
    <location>
        <begin position="87"/>
        <end position="107"/>
    </location>
</feature>
<evidence type="ECO:0000256" key="7">
    <source>
        <dbReference type="SAM" id="Phobius"/>
    </source>
</evidence>
<dbReference type="GO" id="GO:0005886">
    <property type="term" value="C:plasma membrane"/>
    <property type="evidence" value="ECO:0007669"/>
    <property type="project" value="UniProtKB-SubCell"/>
</dbReference>